<accession>A0ABN6L9J2</accession>
<dbReference type="SUPFAM" id="SSF52058">
    <property type="entry name" value="L domain-like"/>
    <property type="match status" value="1"/>
</dbReference>
<proteinExistence type="predicted"/>
<name>A0ABN6L9J2_9BACT</name>
<keyword evidence="3" id="KW-1185">Reference proteome</keyword>
<dbReference type="EMBL" id="AP025292">
    <property type="protein sequence ID" value="BDC99483.1"/>
    <property type="molecule type" value="Genomic_DNA"/>
</dbReference>
<dbReference type="Proteomes" id="UP001354989">
    <property type="component" value="Chromosome"/>
</dbReference>
<sequence length="460" mass="51883">MRSTSTYFTKATLLVAVLMMLLSSCKKGDEISPAQQQFNTEMETLQAIFKSYGVSAEKVDARMTTKETNIQSVDFSALDLTSMDERLYTIRIQKTIDLRDNQLDMEVINTVKTKFPKVEVLVSGNPPYEQDIELETLEKLGVSADSERVVKNAEGFVSELDLSGMDKVDLDSAIFEFPYLTKLNLANNDLQFHHFQTLKGSIDGIELNFEGNPIYEISLTEISRFQEYLDFNEVNANAEEVLTFYTNDNAVSNEALPEGSSLGYIATIDLSAQNIADLALPTDEFVVLKTDALEINLSNSSFGLEAMMDEKRVGAIYPTNVEGNDKLMLEVNQYLEVQNPLNEVYLELRAKRAWVSETKRGLPKPFNYEDEYILTYVHFQSFLNGVHSVKSQINLIQQALELSLACKYYNFPQSSDSNLCYLNYFPLNSKHLSELSSASVNLVKGAPVLRLRQEHLPALD</sequence>
<dbReference type="Gene3D" id="3.80.10.10">
    <property type="entry name" value="Ribonuclease Inhibitor"/>
    <property type="match status" value="1"/>
</dbReference>
<dbReference type="InterPro" id="IPR032675">
    <property type="entry name" value="LRR_dom_sf"/>
</dbReference>
<evidence type="ECO:0008006" key="4">
    <source>
        <dbReference type="Google" id="ProtNLM"/>
    </source>
</evidence>
<feature type="signal peptide" evidence="1">
    <location>
        <begin position="1"/>
        <end position="28"/>
    </location>
</feature>
<reference evidence="2 3" key="1">
    <citation type="submission" date="2021-12" db="EMBL/GenBank/DDBJ databases">
        <title>Genome sequencing of bacteria with rrn-lacking chromosome and rrn-plasmid.</title>
        <authorList>
            <person name="Anda M."/>
            <person name="Iwasaki W."/>
        </authorList>
    </citation>
    <scope>NUCLEOTIDE SEQUENCE [LARGE SCALE GENOMIC DNA]</scope>
    <source>
        <strain evidence="2 3">NBRC 101262</strain>
    </source>
</reference>
<feature type="chain" id="PRO_5046928957" description="Leucine-rich repeat domain-containing protein" evidence="1">
    <location>
        <begin position="29"/>
        <end position="460"/>
    </location>
</feature>
<organism evidence="2 3">
    <name type="scientific">Persicobacter psychrovividus</name>
    <dbReference type="NCBI Taxonomy" id="387638"/>
    <lineage>
        <taxon>Bacteria</taxon>
        <taxon>Pseudomonadati</taxon>
        <taxon>Bacteroidota</taxon>
        <taxon>Cytophagia</taxon>
        <taxon>Cytophagales</taxon>
        <taxon>Persicobacteraceae</taxon>
        <taxon>Persicobacter</taxon>
    </lineage>
</organism>
<evidence type="ECO:0000313" key="2">
    <source>
        <dbReference type="EMBL" id="BDC99483.1"/>
    </source>
</evidence>
<protein>
    <recommendedName>
        <fullName evidence="4">Leucine-rich repeat domain-containing protein</fullName>
    </recommendedName>
</protein>
<gene>
    <name evidence="2" type="ORF">PEPS_17640</name>
</gene>
<keyword evidence="1" id="KW-0732">Signal</keyword>
<evidence type="ECO:0000313" key="3">
    <source>
        <dbReference type="Proteomes" id="UP001354989"/>
    </source>
</evidence>
<dbReference type="RefSeq" id="WP_338396826.1">
    <property type="nucleotide sequence ID" value="NZ_AP025292.1"/>
</dbReference>
<evidence type="ECO:0000256" key="1">
    <source>
        <dbReference type="SAM" id="SignalP"/>
    </source>
</evidence>